<protein>
    <submittedName>
        <fullName evidence="4">Uncharacterized protein</fullName>
    </submittedName>
</protein>
<dbReference type="Proteomes" id="UP000681967">
    <property type="component" value="Unassembled WGS sequence"/>
</dbReference>
<comment type="caution">
    <text evidence="4">The sequence shown here is derived from an EMBL/GenBank/DDBJ whole genome shotgun (WGS) entry which is preliminary data.</text>
</comment>
<feature type="non-terminal residue" evidence="4">
    <location>
        <position position="56"/>
    </location>
</feature>
<dbReference type="EMBL" id="CAJOBI010142126">
    <property type="protein sequence ID" value="CAF4772765.1"/>
    <property type="molecule type" value="Genomic_DNA"/>
</dbReference>
<evidence type="ECO:0000313" key="2">
    <source>
        <dbReference type="EMBL" id="CAF4768033.1"/>
    </source>
</evidence>
<dbReference type="EMBL" id="CAJOBI010177496">
    <property type="protein sequence ID" value="CAF4913259.1"/>
    <property type="molecule type" value="Genomic_DNA"/>
</dbReference>
<evidence type="ECO:0000313" key="1">
    <source>
        <dbReference type="EMBL" id="CAF4634621.1"/>
    </source>
</evidence>
<dbReference type="Proteomes" id="UP000681720">
    <property type="component" value="Unassembled WGS sequence"/>
</dbReference>
<evidence type="ECO:0000313" key="5">
    <source>
        <dbReference type="Proteomes" id="UP000676336"/>
    </source>
</evidence>
<dbReference type="Proteomes" id="UP000676336">
    <property type="component" value="Unassembled WGS sequence"/>
</dbReference>
<accession>A0A8S3CX09</accession>
<dbReference type="AlphaFoldDB" id="A0A8S3CX09"/>
<feature type="non-terminal residue" evidence="4">
    <location>
        <position position="1"/>
    </location>
</feature>
<name>A0A8S3CX09_9BILA</name>
<organism evidence="4 5">
    <name type="scientific">Rotaria magnacalcarata</name>
    <dbReference type="NCBI Taxonomy" id="392030"/>
    <lineage>
        <taxon>Eukaryota</taxon>
        <taxon>Metazoa</taxon>
        <taxon>Spiralia</taxon>
        <taxon>Gnathifera</taxon>
        <taxon>Rotifera</taxon>
        <taxon>Eurotatoria</taxon>
        <taxon>Bdelloidea</taxon>
        <taxon>Philodinida</taxon>
        <taxon>Philodinidae</taxon>
        <taxon>Rotaria</taxon>
    </lineage>
</organism>
<gene>
    <name evidence="1" type="ORF">BYL167_LOCUS41508</name>
    <name evidence="2" type="ORF">GIL414_LOCUS45830</name>
    <name evidence="3" type="ORF">SMN809_LOCUS46007</name>
    <name evidence="4" type="ORF">SMN809_LOCUS52330</name>
</gene>
<dbReference type="EMBL" id="CAJOBJ010142157">
    <property type="protein sequence ID" value="CAF4768033.1"/>
    <property type="molecule type" value="Genomic_DNA"/>
</dbReference>
<proteinExistence type="predicted"/>
<dbReference type="EMBL" id="CAJOBH010105479">
    <property type="protein sequence ID" value="CAF4634621.1"/>
    <property type="molecule type" value="Genomic_DNA"/>
</dbReference>
<evidence type="ECO:0000313" key="4">
    <source>
        <dbReference type="EMBL" id="CAF4913259.1"/>
    </source>
</evidence>
<reference evidence="4" key="1">
    <citation type="submission" date="2021-02" db="EMBL/GenBank/DDBJ databases">
        <authorList>
            <person name="Nowell W R."/>
        </authorList>
    </citation>
    <scope>NUCLEOTIDE SEQUENCE</scope>
</reference>
<evidence type="ECO:0000313" key="3">
    <source>
        <dbReference type="EMBL" id="CAF4772765.1"/>
    </source>
</evidence>
<sequence>AILTVANEANIPNTDLLKKWFQLDKNSSPAKYVYVPITTHFKHFEEKSMEQQQEKQ</sequence>